<evidence type="ECO:0000313" key="1">
    <source>
        <dbReference type="EMBL" id="CDO72610.1"/>
    </source>
</evidence>
<reference evidence="1" key="1">
    <citation type="submission" date="2014-01" db="EMBL/GenBank/DDBJ databases">
        <title>The genome of the white-rot fungus Pycnoporus cinnabarinus: a basidiomycete model with a versatile arsenal for lignocellulosic biomass breakdown.</title>
        <authorList>
            <person name="Levasseur A."/>
            <person name="Lomascolo A."/>
            <person name="Ruiz-Duenas F.J."/>
            <person name="Uzan E."/>
            <person name="Piumi F."/>
            <person name="Kues U."/>
            <person name="Ram A.F.J."/>
            <person name="Murat C."/>
            <person name="Haon M."/>
            <person name="Benoit I."/>
            <person name="Arfi Y."/>
            <person name="Chevret D."/>
            <person name="Drula E."/>
            <person name="Kwon M.J."/>
            <person name="Gouret P."/>
            <person name="Lesage-Meessen L."/>
            <person name="Lombard V."/>
            <person name="Mariette J."/>
            <person name="Noirot C."/>
            <person name="Park J."/>
            <person name="Patyshakuliyeva A."/>
            <person name="Wieneger R.A.B."/>
            <person name="Wosten H.A.B."/>
            <person name="Martin F."/>
            <person name="Coutinho P.M."/>
            <person name="de Vries R."/>
            <person name="Martinez A.T."/>
            <person name="Klopp C."/>
            <person name="Pontarotti P."/>
            <person name="Henrissat B."/>
            <person name="Record E."/>
        </authorList>
    </citation>
    <scope>NUCLEOTIDE SEQUENCE [LARGE SCALE GENOMIC DNA]</scope>
    <source>
        <strain evidence="1">BRFM137</strain>
    </source>
</reference>
<dbReference type="EMBL" id="CCBP010000115">
    <property type="protein sequence ID" value="CDO72610.1"/>
    <property type="molecule type" value="Genomic_DNA"/>
</dbReference>
<protein>
    <submittedName>
        <fullName evidence="1">Uncharacterized protein</fullName>
    </submittedName>
</protein>
<dbReference type="AlphaFoldDB" id="A0A060SE12"/>
<dbReference type="OrthoDB" id="2317741at2759"/>
<name>A0A060SE12_PYCCI</name>
<dbReference type="HOGENOM" id="CLU_083660_2_1_1"/>
<dbReference type="Proteomes" id="UP000029665">
    <property type="component" value="Unassembled WGS sequence"/>
</dbReference>
<sequence length="134" mass="14777">MSPQLSVLKNGFVVSAAIGMLANIATAIPVSGLEKRDVYTPPVTYPHAGTVWYKGQRHNVTWDTANHPVNITNKLGRIWLRKGDITTPVILGENFDILLGRIEVTVPWVIPDTDYSLVLFGDSGNFSPQFSIQE</sequence>
<proteinExistence type="predicted"/>
<organism evidence="1 2">
    <name type="scientific">Pycnoporus cinnabarinus</name>
    <name type="common">Cinnabar-red polypore</name>
    <name type="synonym">Trametes cinnabarina</name>
    <dbReference type="NCBI Taxonomy" id="5643"/>
    <lineage>
        <taxon>Eukaryota</taxon>
        <taxon>Fungi</taxon>
        <taxon>Dikarya</taxon>
        <taxon>Basidiomycota</taxon>
        <taxon>Agaricomycotina</taxon>
        <taxon>Agaricomycetes</taxon>
        <taxon>Polyporales</taxon>
        <taxon>Polyporaceae</taxon>
        <taxon>Trametes</taxon>
    </lineage>
</organism>
<evidence type="ECO:0000313" key="2">
    <source>
        <dbReference type="Proteomes" id="UP000029665"/>
    </source>
</evidence>
<accession>A0A060SE12</accession>
<dbReference type="OMA" id="TWDTANH"/>
<keyword evidence="2" id="KW-1185">Reference proteome</keyword>
<dbReference type="STRING" id="5643.A0A060SE12"/>
<gene>
    <name evidence="1" type="ORF">BN946_scf184985.g29</name>
</gene>
<comment type="caution">
    <text evidence="1">The sequence shown here is derived from an EMBL/GenBank/DDBJ whole genome shotgun (WGS) entry which is preliminary data.</text>
</comment>